<reference evidence="5" key="1">
    <citation type="journal article" date="2019" name="Int. J. Syst. Evol. Microbiol.">
        <title>The Global Catalogue of Microorganisms (GCM) 10K type strain sequencing project: providing services to taxonomists for standard genome sequencing and annotation.</title>
        <authorList>
            <consortium name="The Broad Institute Genomics Platform"/>
            <consortium name="The Broad Institute Genome Sequencing Center for Infectious Disease"/>
            <person name="Wu L."/>
            <person name="Ma J."/>
        </authorList>
    </citation>
    <scope>NUCLEOTIDE SEQUENCE [LARGE SCALE GENOMIC DNA]</scope>
    <source>
        <strain evidence="5">JCM 15589</strain>
    </source>
</reference>
<evidence type="ECO:0000313" key="5">
    <source>
        <dbReference type="Proteomes" id="UP001501138"/>
    </source>
</evidence>
<dbReference type="Pfam" id="PF17479">
    <property type="entry name" value="DUF3048_C"/>
    <property type="match status" value="1"/>
</dbReference>
<keyword evidence="5" id="KW-1185">Reference proteome</keyword>
<proteinExistence type="predicted"/>
<dbReference type="SUPFAM" id="SSF159774">
    <property type="entry name" value="YerB-like"/>
    <property type="match status" value="1"/>
</dbReference>
<accession>A0ABP4V206</accession>
<dbReference type="InterPro" id="IPR021416">
    <property type="entry name" value="DUF3048_N"/>
</dbReference>
<dbReference type="Proteomes" id="UP001501138">
    <property type="component" value="Unassembled WGS sequence"/>
</dbReference>
<dbReference type="InterPro" id="IPR035328">
    <property type="entry name" value="DUF3048_C"/>
</dbReference>
<feature type="domain" description="DUF3048" evidence="2">
    <location>
        <begin position="79"/>
        <end position="219"/>
    </location>
</feature>
<protein>
    <submittedName>
        <fullName evidence="4">DUF3048 domain-containing protein</fullName>
    </submittedName>
</protein>
<evidence type="ECO:0000256" key="1">
    <source>
        <dbReference type="SAM" id="MobiDB-lite"/>
    </source>
</evidence>
<sequence length="374" mass="39614">MPGPHADPGAPGARRSRAVVAVGVALALLATAGCGAGDDQAPTVTVAPDSAAPKAAPPKPEPKPEPKPKPRPAPVVWPLTGGKTGTKKVPKRPAVAVKIENAPEARPHQGLERADIVWEQVVEGGISRFVAVYHSKQPTTVGPVRSVRPMDPAIVAPMHGILAYSGGQPPFIEDVGEAGVQSVYMDRGDAGFRRSGDRLAPHNVYGNVRTFTAQANKSRTEPPKAQFAYARKVGDGTAAQGRKVKVADVRLSAFQQTVWSWQAKAKKYARSDGGSSSFSSGERVRARNVLLMSVAVENTSFRDPSGAPVPKTVMVGKGKGALLSGGRVIQVFWSKSGKGKPVKLKTRQGDPVRLDPGNLWVELVPRGDGDWRLR</sequence>
<evidence type="ECO:0000259" key="3">
    <source>
        <dbReference type="Pfam" id="PF17479"/>
    </source>
</evidence>
<feature type="region of interest" description="Disordered" evidence="1">
    <location>
        <begin position="33"/>
        <end position="93"/>
    </location>
</feature>
<comment type="caution">
    <text evidence="4">The sequence shown here is derived from an EMBL/GenBank/DDBJ whole genome shotgun (WGS) entry which is preliminary data.</text>
</comment>
<dbReference type="InterPro" id="IPR023158">
    <property type="entry name" value="YerB-like_sf"/>
</dbReference>
<organism evidence="4 5">
    <name type="scientific">Isoptericola hypogeus</name>
    <dbReference type="NCBI Taxonomy" id="300179"/>
    <lineage>
        <taxon>Bacteria</taxon>
        <taxon>Bacillati</taxon>
        <taxon>Actinomycetota</taxon>
        <taxon>Actinomycetes</taxon>
        <taxon>Micrococcales</taxon>
        <taxon>Promicromonosporaceae</taxon>
        <taxon>Isoptericola</taxon>
    </lineage>
</organism>
<name>A0ABP4V206_9MICO</name>
<feature type="domain" description="DUF3048" evidence="3">
    <location>
        <begin position="249"/>
        <end position="361"/>
    </location>
</feature>
<dbReference type="RefSeq" id="WP_344246357.1">
    <property type="nucleotide sequence ID" value="NZ_BAAAPM010000003.1"/>
</dbReference>
<dbReference type="Pfam" id="PF11258">
    <property type="entry name" value="DUF3048"/>
    <property type="match status" value="1"/>
</dbReference>
<dbReference type="Gene3D" id="3.50.90.10">
    <property type="entry name" value="YerB-like"/>
    <property type="match status" value="1"/>
</dbReference>
<evidence type="ECO:0000313" key="4">
    <source>
        <dbReference type="EMBL" id="GAA1716314.1"/>
    </source>
</evidence>
<evidence type="ECO:0000259" key="2">
    <source>
        <dbReference type="Pfam" id="PF11258"/>
    </source>
</evidence>
<gene>
    <name evidence="4" type="ORF">GCM10009809_10530</name>
</gene>
<dbReference type="EMBL" id="BAAAPM010000003">
    <property type="protein sequence ID" value="GAA1716314.1"/>
    <property type="molecule type" value="Genomic_DNA"/>
</dbReference>